<gene>
    <name evidence="3" type="ORF">AB0K40_31000</name>
</gene>
<dbReference type="InterPro" id="IPR036165">
    <property type="entry name" value="YefM-like_sf"/>
</dbReference>
<accession>A0ABV3HBR0</accession>
<name>A0ABV3HBR0_9ACTN</name>
<dbReference type="Gene3D" id="3.40.1620.10">
    <property type="entry name" value="YefM-like domain"/>
    <property type="match status" value="1"/>
</dbReference>
<sequence length="111" mass="12739">MRTSLPGIGATVAGNADILGLDRLDRGVHNSWQVQEAKQRFSEVVRRAVSEGPQVVTRHGEEVAVVIDITEYRRLRGETPDFRKFLLEEPDWDDDLEIPRNRDLPREVNFD</sequence>
<dbReference type="RefSeq" id="WP_364456568.1">
    <property type="nucleotide sequence ID" value="NZ_JBFARM010000009.1"/>
</dbReference>
<evidence type="ECO:0000256" key="2">
    <source>
        <dbReference type="RuleBase" id="RU362080"/>
    </source>
</evidence>
<comment type="function">
    <text evidence="2">Antitoxin component of a type II toxin-antitoxin (TA) system.</text>
</comment>
<dbReference type="NCBIfam" id="TIGR01552">
    <property type="entry name" value="phd_fam"/>
    <property type="match status" value="1"/>
</dbReference>
<protein>
    <recommendedName>
        <fullName evidence="2">Antitoxin</fullName>
    </recommendedName>
</protein>
<keyword evidence="4" id="KW-1185">Reference proteome</keyword>
<comment type="caution">
    <text evidence="3">The sequence shown here is derived from an EMBL/GenBank/DDBJ whole genome shotgun (WGS) entry which is preliminary data.</text>
</comment>
<dbReference type="Proteomes" id="UP001552427">
    <property type="component" value="Unassembled WGS sequence"/>
</dbReference>
<evidence type="ECO:0000313" key="3">
    <source>
        <dbReference type="EMBL" id="MEV4289958.1"/>
    </source>
</evidence>
<comment type="similarity">
    <text evidence="1 2">Belongs to the phD/YefM antitoxin family.</text>
</comment>
<dbReference type="EMBL" id="JBFARM010000009">
    <property type="protein sequence ID" value="MEV4289958.1"/>
    <property type="molecule type" value="Genomic_DNA"/>
</dbReference>
<organism evidence="3 4">
    <name type="scientific">Nonomuraea bangladeshensis</name>
    <dbReference type="NCBI Taxonomy" id="404385"/>
    <lineage>
        <taxon>Bacteria</taxon>
        <taxon>Bacillati</taxon>
        <taxon>Actinomycetota</taxon>
        <taxon>Actinomycetes</taxon>
        <taxon>Streptosporangiales</taxon>
        <taxon>Streptosporangiaceae</taxon>
        <taxon>Nonomuraea</taxon>
    </lineage>
</organism>
<evidence type="ECO:0000313" key="4">
    <source>
        <dbReference type="Proteomes" id="UP001552427"/>
    </source>
</evidence>
<dbReference type="InterPro" id="IPR006442">
    <property type="entry name" value="Antitoxin_Phd/YefM"/>
</dbReference>
<evidence type="ECO:0000256" key="1">
    <source>
        <dbReference type="ARBA" id="ARBA00009981"/>
    </source>
</evidence>
<dbReference type="SUPFAM" id="SSF143120">
    <property type="entry name" value="YefM-like"/>
    <property type="match status" value="1"/>
</dbReference>
<reference evidence="3 4" key="1">
    <citation type="submission" date="2024-06" db="EMBL/GenBank/DDBJ databases">
        <title>The Natural Products Discovery Center: Release of the First 8490 Sequenced Strains for Exploring Actinobacteria Biosynthetic Diversity.</title>
        <authorList>
            <person name="Kalkreuter E."/>
            <person name="Kautsar S.A."/>
            <person name="Yang D."/>
            <person name="Bader C.D."/>
            <person name="Teijaro C.N."/>
            <person name="Fluegel L."/>
            <person name="Davis C.M."/>
            <person name="Simpson J.R."/>
            <person name="Lauterbach L."/>
            <person name="Steele A.D."/>
            <person name="Gui C."/>
            <person name="Meng S."/>
            <person name="Li G."/>
            <person name="Viehrig K."/>
            <person name="Ye F."/>
            <person name="Su P."/>
            <person name="Kiefer A.F."/>
            <person name="Nichols A."/>
            <person name="Cepeda A.J."/>
            <person name="Yan W."/>
            <person name="Fan B."/>
            <person name="Jiang Y."/>
            <person name="Adhikari A."/>
            <person name="Zheng C.-J."/>
            <person name="Schuster L."/>
            <person name="Cowan T.M."/>
            <person name="Smanski M.J."/>
            <person name="Chevrette M.G."/>
            <person name="De Carvalho L.P.S."/>
            <person name="Shen B."/>
        </authorList>
    </citation>
    <scope>NUCLEOTIDE SEQUENCE [LARGE SCALE GENOMIC DNA]</scope>
    <source>
        <strain evidence="3 4">NPDC049574</strain>
    </source>
</reference>
<proteinExistence type="inferred from homology"/>
<dbReference type="Pfam" id="PF02604">
    <property type="entry name" value="PhdYeFM_antitox"/>
    <property type="match status" value="1"/>
</dbReference>